<protein>
    <recommendedName>
        <fullName evidence="3">Phage associated protein</fullName>
    </recommendedName>
</protein>
<gene>
    <name evidence="1" type="ORF">DE8555_1738</name>
</gene>
<sequence length="49" mass="5441">MKFGDSKNFSKLENLKYPCEVMVTVEMTSTGKGMVPSLIDFQVAEKPKG</sequence>
<reference evidence="1 2" key="1">
    <citation type="submission" date="2015-07" db="EMBL/GenBank/DDBJ databases">
        <title>Comparative genome sequencing reveals within-host evolution of Neisseria meningitidis during.</title>
        <authorList>
            <person name="Klughammer J."/>
            <person name="Dittrich M."/>
            <person name="Mueller T."/>
            <person name="Blom J."/>
            <person name="Goesmann A."/>
            <person name="Vogel U."/>
            <person name="Frosch M."/>
            <person name="Bock C."/>
            <person name="Schoen C."/>
        </authorList>
    </citation>
    <scope>NUCLEOTIDE SEQUENCE [LARGE SCALE GENOMIC DNA]</scope>
    <source>
        <strain evidence="1 2">DE8555</strain>
    </source>
</reference>
<evidence type="ECO:0000313" key="2">
    <source>
        <dbReference type="Proteomes" id="UP000092966"/>
    </source>
</evidence>
<dbReference type="EMBL" id="CP012393">
    <property type="protein sequence ID" value="ANW92273.1"/>
    <property type="molecule type" value="Genomic_DNA"/>
</dbReference>
<dbReference type="AlphaFoldDB" id="A0AAC9GE64"/>
<evidence type="ECO:0000313" key="1">
    <source>
        <dbReference type="EMBL" id="ANW92273.1"/>
    </source>
</evidence>
<evidence type="ECO:0008006" key="3">
    <source>
        <dbReference type="Google" id="ProtNLM"/>
    </source>
</evidence>
<name>A0AAC9GE64_NEIME</name>
<accession>A0AAC9GE64</accession>
<organism evidence="1 2">
    <name type="scientific">Neisseria meningitidis</name>
    <dbReference type="NCBI Taxonomy" id="487"/>
    <lineage>
        <taxon>Bacteria</taxon>
        <taxon>Pseudomonadati</taxon>
        <taxon>Pseudomonadota</taxon>
        <taxon>Betaproteobacteria</taxon>
        <taxon>Neisseriales</taxon>
        <taxon>Neisseriaceae</taxon>
        <taxon>Neisseria</taxon>
    </lineage>
</organism>
<proteinExistence type="predicted"/>
<dbReference type="Proteomes" id="UP000092966">
    <property type="component" value="Chromosome"/>
</dbReference>